<dbReference type="CDD" id="cd07569">
    <property type="entry name" value="DCase"/>
    <property type="match status" value="1"/>
</dbReference>
<evidence type="ECO:0000259" key="2">
    <source>
        <dbReference type="PROSITE" id="PS50263"/>
    </source>
</evidence>
<dbReference type="PROSITE" id="PS50263">
    <property type="entry name" value="CN_HYDROLASE"/>
    <property type="match status" value="1"/>
</dbReference>
<reference evidence="3" key="1">
    <citation type="submission" date="2023-06" db="EMBL/GenBank/DDBJ databases">
        <title>full genome analysis of Phenantherene degrader P3.</title>
        <authorList>
            <person name="Akbar A."/>
            <person name="Rahmeh R."/>
            <person name="Kishk M."/>
        </authorList>
    </citation>
    <scope>NUCLEOTIDE SEQUENCE</scope>
    <source>
        <strain evidence="3">P3</strain>
    </source>
</reference>
<dbReference type="InterPro" id="IPR036526">
    <property type="entry name" value="C-N_Hydrolase_sf"/>
</dbReference>
<protein>
    <submittedName>
        <fullName evidence="3">N-carbamoyl-D-amino-acid hydrolase</fullName>
    </submittedName>
</protein>
<dbReference type="SUPFAM" id="SSF56317">
    <property type="entry name" value="Carbon-nitrogen hydrolase"/>
    <property type="match status" value="1"/>
</dbReference>
<feature type="domain" description="CN hydrolase" evidence="2">
    <location>
        <begin position="7"/>
        <end position="276"/>
    </location>
</feature>
<sequence>MSAAKKLHLAVAQLGPVQRADTRAQVVRRLVDLLHEAHGRGARWVTFPELALTTFFPRWSLEDPAEVRSFFETEMPGPATRPLFDAARAKGIGFYLGYAELDGETQYNTSILVGPDGRIIGKYRKIHIPGDASSREGAALQHLEKKYFAVGDLGFPVWDTPDAAIGMCICNDRRWPETFRVMGLQGVDVVMVGYNTPSGYVQWNEPIHLRMHHHLLSLQSAAYQNACWIAAAAKAGVEEGSPMIGGSCIVAPTGEIMVRAFSEDDEVINYMCDLSVSGHYRANIFNFAAHRRPEHYRPIVERTGAGAPLGAAPP</sequence>
<dbReference type="PANTHER" id="PTHR43674">
    <property type="entry name" value="NITRILASE C965.09-RELATED"/>
    <property type="match status" value="1"/>
</dbReference>
<dbReference type="GO" id="GO:0016787">
    <property type="term" value="F:hydrolase activity"/>
    <property type="evidence" value="ECO:0007669"/>
    <property type="project" value="UniProtKB-KW"/>
</dbReference>
<proteinExistence type="predicted"/>
<dbReference type="Gene3D" id="3.60.110.10">
    <property type="entry name" value="Carbon-nitrogen hydrolase"/>
    <property type="match status" value="1"/>
</dbReference>
<gene>
    <name evidence="3" type="ORF">QUC21_10510</name>
</gene>
<evidence type="ECO:0000256" key="1">
    <source>
        <dbReference type="ARBA" id="ARBA00022801"/>
    </source>
</evidence>
<keyword evidence="1 3" id="KW-0378">Hydrolase</keyword>
<organism evidence="3 4">
    <name type="scientific">Bordetella petrii</name>
    <dbReference type="NCBI Taxonomy" id="94624"/>
    <lineage>
        <taxon>Bacteria</taxon>
        <taxon>Pseudomonadati</taxon>
        <taxon>Pseudomonadota</taxon>
        <taxon>Betaproteobacteria</taxon>
        <taxon>Burkholderiales</taxon>
        <taxon>Alcaligenaceae</taxon>
        <taxon>Bordetella</taxon>
    </lineage>
</organism>
<dbReference type="Proteomes" id="UP001175604">
    <property type="component" value="Unassembled WGS sequence"/>
</dbReference>
<dbReference type="InterPro" id="IPR050345">
    <property type="entry name" value="Aliph_Amidase/BUP"/>
</dbReference>
<evidence type="ECO:0000313" key="4">
    <source>
        <dbReference type="Proteomes" id="UP001175604"/>
    </source>
</evidence>
<accession>A0ABT7W2R2</accession>
<dbReference type="PANTHER" id="PTHR43674:SF12">
    <property type="entry name" value="NITRILASE C965.09-RELATED"/>
    <property type="match status" value="1"/>
</dbReference>
<dbReference type="Pfam" id="PF00795">
    <property type="entry name" value="CN_hydrolase"/>
    <property type="match status" value="1"/>
</dbReference>
<dbReference type="InterPro" id="IPR003010">
    <property type="entry name" value="C-N_Hydrolase"/>
</dbReference>
<evidence type="ECO:0000313" key="3">
    <source>
        <dbReference type="EMBL" id="MDM9559463.1"/>
    </source>
</evidence>
<name>A0ABT7W2R2_9BORD</name>
<keyword evidence="4" id="KW-1185">Reference proteome</keyword>
<comment type="caution">
    <text evidence="3">The sequence shown here is derived from an EMBL/GenBank/DDBJ whole genome shotgun (WGS) entry which is preliminary data.</text>
</comment>
<dbReference type="RefSeq" id="WP_028352789.1">
    <property type="nucleotide sequence ID" value="NZ_JAUDJE010000007.1"/>
</dbReference>
<dbReference type="EMBL" id="JAUDJE010000007">
    <property type="protein sequence ID" value="MDM9559463.1"/>
    <property type="molecule type" value="Genomic_DNA"/>
</dbReference>